<proteinExistence type="predicted"/>
<feature type="chain" id="PRO_5007574931" evidence="1">
    <location>
        <begin position="23"/>
        <end position="210"/>
    </location>
</feature>
<dbReference type="EMBL" id="LRPB01000048">
    <property type="protein sequence ID" value="KYG79737.1"/>
    <property type="molecule type" value="Genomic_DNA"/>
</dbReference>
<gene>
    <name evidence="2" type="ORF">AWW67_10465</name>
</gene>
<name>A0A150XLU7_9BACT</name>
<organism evidence="2 3">
    <name type="scientific">Roseivirga seohaensis</name>
    <dbReference type="NCBI Taxonomy" id="1914963"/>
    <lineage>
        <taxon>Bacteria</taxon>
        <taxon>Pseudomonadati</taxon>
        <taxon>Bacteroidota</taxon>
        <taxon>Cytophagia</taxon>
        <taxon>Cytophagales</taxon>
        <taxon>Roseivirgaceae</taxon>
        <taxon>Roseivirga</taxon>
    </lineage>
</organism>
<reference evidence="2 3" key="1">
    <citation type="submission" date="2016-01" db="EMBL/GenBank/DDBJ databases">
        <title>Genome sequencing of Roseivirga seohaensis SW-152.</title>
        <authorList>
            <person name="Selvaratnam C."/>
            <person name="Thevarajoo S."/>
            <person name="Goh K.M."/>
            <person name="Ee R."/>
            <person name="Chan K.-G."/>
            <person name="Chong C.S."/>
        </authorList>
    </citation>
    <scope>NUCLEOTIDE SEQUENCE [LARGE SCALE GENOMIC DNA]</scope>
    <source>
        <strain evidence="2 3">SW-152</strain>
    </source>
</reference>
<evidence type="ECO:0000313" key="3">
    <source>
        <dbReference type="Proteomes" id="UP000075663"/>
    </source>
</evidence>
<evidence type="ECO:0000256" key="1">
    <source>
        <dbReference type="SAM" id="SignalP"/>
    </source>
</evidence>
<protein>
    <submittedName>
        <fullName evidence="2">Uncharacterized protein</fullName>
    </submittedName>
</protein>
<accession>A0A150XLU7</accession>
<dbReference type="Proteomes" id="UP000075663">
    <property type="component" value="Unassembled WGS sequence"/>
</dbReference>
<evidence type="ECO:0000313" key="2">
    <source>
        <dbReference type="EMBL" id="KYG79737.1"/>
    </source>
</evidence>
<dbReference type="RefSeq" id="WP_141655472.1">
    <property type="nucleotide sequence ID" value="NZ_LRPB01000048.1"/>
</dbReference>
<feature type="signal peptide" evidence="1">
    <location>
        <begin position="1"/>
        <end position="22"/>
    </location>
</feature>
<dbReference type="STRING" id="1914963.AWW67_10465"/>
<sequence>MVKNSKYLIYLLGLVVSINAQAQLQQNGLSPIKRDLEITRVTFENFLKHYDDAVLLNNIKESEADYKDGKGVEIHFEAYNANIYIATASARFGKNDYEVLDTFYTDEIISLQQKRLEEATKKFIRDFYSYLPQLKPNEEFRFVFHIEDSKIKVDGKELPPSPKSAKRTYMLEAVWKMSDIAAFSKGEINESQLSNRIKIEKKITLKISKS</sequence>
<dbReference type="AlphaFoldDB" id="A0A150XLU7"/>
<keyword evidence="1" id="KW-0732">Signal</keyword>
<comment type="caution">
    <text evidence="2">The sequence shown here is derived from an EMBL/GenBank/DDBJ whole genome shotgun (WGS) entry which is preliminary data.</text>
</comment>